<dbReference type="PRINTS" id="PR00237">
    <property type="entry name" value="GPCRRHODOPSN"/>
</dbReference>
<keyword evidence="11" id="KW-1015">Disulfide bond</keyword>
<keyword evidence="14" id="KW-0844">Vision</keyword>
<dbReference type="Pfam" id="PF00001">
    <property type="entry name" value="7tm_1"/>
    <property type="match status" value="1"/>
</dbReference>
<feature type="transmembrane region" description="Helical" evidence="15">
    <location>
        <begin position="284"/>
        <end position="312"/>
    </location>
</feature>
<dbReference type="PROSITE" id="PS50262">
    <property type="entry name" value="G_PROTEIN_RECEP_F1_2"/>
    <property type="match status" value="1"/>
</dbReference>
<evidence type="ECO:0000256" key="4">
    <source>
        <dbReference type="ARBA" id="ARBA00022606"/>
    </source>
</evidence>
<organism evidence="18 19">
    <name type="scientific">Penaeus vannamei</name>
    <name type="common">Whiteleg shrimp</name>
    <name type="synonym">Litopenaeus vannamei</name>
    <dbReference type="NCBI Taxonomy" id="6689"/>
    <lineage>
        <taxon>Eukaryota</taxon>
        <taxon>Metazoa</taxon>
        <taxon>Ecdysozoa</taxon>
        <taxon>Arthropoda</taxon>
        <taxon>Crustacea</taxon>
        <taxon>Multicrustacea</taxon>
        <taxon>Malacostraca</taxon>
        <taxon>Eumalacostraca</taxon>
        <taxon>Eucarida</taxon>
        <taxon>Decapoda</taxon>
        <taxon>Dendrobranchiata</taxon>
        <taxon>Penaeoidea</taxon>
        <taxon>Penaeidae</taxon>
        <taxon>Penaeus</taxon>
    </lineage>
</organism>
<keyword evidence="4 15" id="KW-0716">Sensory transduction</keyword>
<protein>
    <submittedName>
        <fullName evidence="18">Opsin protein</fullName>
    </submittedName>
</protein>
<feature type="transmembrane region" description="Helical" evidence="15">
    <location>
        <begin position="236"/>
        <end position="256"/>
    </location>
</feature>
<feature type="transmembrane region" description="Helical" evidence="15">
    <location>
        <begin position="157"/>
        <end position="175"/>
    </location>
</feature>
<dbReference type="InterPro" id="IPR027430">
    <property type="entry name" value="Retinal_BS"/>
</dbReference>
<dbReference type="GO" id="GO:0007602">
    <property type="term" value="P:phototransduction"/>
    <property type="evidence" value="ECO:0007669"/>
    <property type="project" value="UniProtKB-KW"/>
</dbReference>
<keyword evidence="19" id="KW-1185">Reference proteome</keyword>
<dbReference type="EMBL" id="QCYY01001721">
    <property type="protein sequence ID" value="ROT75857.1"/>
    <property type="molecule type" value="Genomic_DNA"/>
</dbReference>
<keyword evidence="9 15" id="KW-0297">G-protein coupled receptor</keyword>
<evidence type="ECO:0000256" key="2">
    <source>
        <dbReference type="ARBA" id="ARBA00022543"/>
    </source>
</evidence>
<keyword evidence="5 15" id="KW-0812">Transmembrane</keyword>
<dbReference type="GO" id="GO:0007601">
    <property type="term" value="P:visual perception"/>
    <property type="evidence" value="ECO:0007669"/>
    <property type="project" value="UniProtKB-KW"/>
</dbReference>
<dbReference type="InterPro" id="IPR001760">
    <property type="entry name" value="Opsin"/>
</dbReference>
<dbReference type="FunFam" id="1.20.1070.10:FF:000044">
    <property type="entry name" value="Opsin, ultraviolet-sensitive"/>
    <property type="match status" value="1"/>
</dbReference>
<proteinExistence type="inferred from homology"/>
<evidence type="ECO:0000256" key="11">
    <source>
        <dbReference type="ARBA" id="ARBA00023157"/>
    </source>
</evidence>
<evidence type="ECO:0000256" key="14">
    <source>
        <dbReference type="ARBA" id="ARBA00023305"/>
    </source>
</evidence>
<evidence type="ECO:0000256" key="6">
    <source>
        <dbReference type="ARBA" id="ARBA00022925"/>
    </source>
</evidence>
<accession>A0A3R7M8H8</accession>
<feature type="compositionally biased region" description="Basic and acidic residues" evidence="16">
    <location>
        <begin position="433"/>
        <end position="448"/>
    </location>
</feature>
<feature type="transmembrane region" description="Helical" evidence="15">
    <location>
        <begin position="117"/>
        <end position="145"/>
    </location>
</feature>
<dbReference type="GO" id="GO:0009881">
    <property type="term" value="F:photoreceptor activity"/>
    <property type="evidence" value="ECO:0007669"/>
    <property type="project" value="UniProtKB-KW"/>
</dbReference>
<keyword evidence="2 15" id="KW-0600">Photoreceptor protein</keyword>
<dbReference type="AlphaFoldDB" id="A0A3R7M8H8"/>
<keyword evidence="13 15" id="KW-0807">Transducer</keyword>
<reference evidence="18 19" key="2">
    <citation type="submission" date="2019-01" db="EMBL/GenBank/DDBJ databases">
        <title>The decoding of complex shrimp genome reveals the adaptation for benthos swimmer, frequently molting mechanism and breeding impact on genome.</title>
        <authorList>
            <person name="Sun Y."/>
            <person name="Gao Y."/>
            <person name="Yu Y."/>
        </authorList>
    </citation>
    <scope>NUCLEOTIDE SEQUENCE [LARGE SCALE GENOMIC DNA]</scope>
    <source>
        <tissue evidence="18">Muscle</tissue>
    </source>
</reference>
<keyword evidence="10 15" id="KW-0472">Membrane</keyword>
<comment type="subcellular location">
    <subcellularLocation>
        <location evidence="1 15">Membrane</location>
        <topology evidence="1 15">Multi-pass membrane protein</topology>
    </subcellularLocation>
</comment>
<keyword evidence="8 15" id="KW-0157">Chromophore</keyword>
<dbReference type="GO" id="GO:0004930">
    <property type="term" value="F:G protein-coupled receptor activity"/>
    <property type="evidence" value="ECO:0007669"/>
    <property type="project" value="UniProtKB-KW"/>
</dbReference>
<evidence type="ECO:0000256" key="8">
    <source>
        <dbReference type="ARBA" id="ARBA00022991"/>
    </source>
</evidence>
<dbReference type="InterPro" id="IPR050125">
    <property type="entry name" value="GPCR_opsins"/>
</dbReference>
<dbReference type="SUPFAM" id="SSF81321">
    <property type="entry name" value="Family A G protein-coupled receptor-like"/>
    <property type="match status" value="1"/>
</dbReference>
<reference evidence="18 19" key="1">
    <citation type="submission" date="2018-04" db="EMBL/GenBank/DDBJ databases">
        <authorList>
            <person name="Zhang X."/>
            <person name="Yuan J."/>
            <person name="Li F."/>
            <person name="Xiang J."/>
        </authorList>
    </citation>
    <scope>NUCLEOTIDE SEQUENCE [LARGE SCALE GENOMIC DNA]</scope>
    <source>
        <tissue evidence="18">Muscle</tissue>
    </source>
</reference>
<dbReference type="GO" id="GO:0016020">
    <property type="term" value="C:membrane"/>
    <property type="evidence" value="ECO:0007669"/>
    <property type="project" value="UniProtKB-SubCell"/>
</dbReference>
<feature type="transmembrane region" description="Helical" evidence="15">
    <location>
        <begin position="195"/>
        <end position="216"/>
    </location>
</feature>
<name>A0A3R7M8H8_PENVA</name>
<evidence type="ECO:0000256" key="9">
    <source>
        <dbReference type="ARBA" id="ARBA00023040"/>
    </source>
</evidence>
<dbReference type="InterPro" id="IPR000276">
    <property type="entry name" value="GPCR_Rhodpsn"/>
</dbReference>
<keyword evidence="3" id="KW-0597">Phosphoprotein</keyword>
<dbReference type="PROSITE" id="PS00238">
    <property type="entry name" value="OPSIN"/>
    <property type="match status" value="1"/>
</dbReference>
<comment type="caution">
    <text evidence="15">Lacks conserved residue(s) required for the propagation of feature annotation.</text>
</comment>
<keyword evidence="12 15" id="KW-0675">Receptor</keyword>
<dbReference type="PRINTS" id="PR00577">
    <property type="entry name" value="OPSINRH3RH4"/>
</dbReference>
<dbReference type="OrthoDB" id="9996086at2759"/>
<evidence type="ECO:0000256" key="1">
    <source>
        <dbReference type="ARBA" id="ARBA00004141"/>
    </source>
</evidence>
<evidence type="ECO:0000256" key="12">
    <source>
        <dbReference type="ARBA" id="ARBA00023170"/>
    </source>
</evidence>
<dbReference type="PROSITE" id="PS00237">
    <property type="entry name" value="G_PROTEIN_RECEP_F1_1"/>
    <property type="match status" value="1"/>
</dbReference>
<evidence type="ECO:0000256" key="7">
    <source>
        <dbReference type="ARBA" id="ARBA00022989"/>
    </source>
</evidence>
<gene>
    <name evidence="18" type="ORF">C7M84_005567</name>
</gene>
<feature type="region of interest" description="Disordered" evidence="16">
    <location>
        <begin position="427"/>
        <end position="448"/>
    </location>
</feature>
<evidence type="ECO:0000256" key="3">
    <source>
        <dbReference type="ARBA" id="ARBA00022553"/>
    </source>
</evidence>
<evidence type="ECO:0000256" key="5">
    <source>
        <dbReference type="ARBA" id="ARBA00022692"/>
    </source>
</evidence>
<evidence type="ECO:0000256" key="10">
    <source>
        <dbReference type="ARBA" id="ARBA00023136"/>
    </source>
</evidence>
<keyword evidence="6 15" id="KW-0681">Retinal protein</keyword>
<evidence type="ECO:0000256" key="15">
    <source>
        <dbReference type="RuleBase" id="RU004951"/>
    </source>
</evidence>
<evidence type="ECO:0000313" key="18">
    <source>
        <dbReference type="EMBL" id="ROT75857.1"/>
    </source>
</evidence>
<evidence type="ECO:0000313" key="19">
    <source>
        <dbReference type="Proteomes" id="UP000283509"/>
    </source>
</evidence>
<comment type="similarity">
    <text evidence="15">Belongs to the G-protein coupled receptor 1 family. Opsin subfamily.</text>
</comment>
<dbReference type="Proteomes" id="UP000283509">
    <property type="component" value="Unassembled WGS sequence"/>
</dbReference>
<comment type="caution">
    <text evidence="18">The sequence shown here is derived from an EMBL/GenBank/DDBJ whole genome shotgun (WGS) entry which is preliminary data.</text>
</comment>
<evidence type="ECO:0000256" key="13">
    <source>
        <dbReference type="ARBA" id="ARBA00023224"/>
    </source>
</evidence>
<dbReference type="PANTHER" id="PTHR24240">
    <property type="entry name" value="OPSIN"/>
    <property type="match status" value="1"/>
</dbReference>
<dbReference type="CDD" id="cd15079">
    <property type="entry name" value="7tmA_photoreceptors_insect"/>
    <property type="match status" value="1"/>
</dbReference>
<keyword evidence="7 15" id="KW-1133">Transmembrane helix</keyword>
<sequence>MQSGRWRDPAEGNGIIWASARRLQYISRLPWKTPPRAPLARPVTVAGPPRTLHSYSVAVSRADKMVFANASGPHAEAYTGQVVFGYPEGVTVVDLVPENIRHMIHPHWNNYPPVNPMWHYVLGCIYIILGCLSFFGNGLVILLYLKNKFLRTPSNQLVLNLAISDFLMLMTQFPFFTYNCFSGGVWMFSETFCELYAFFGAITGIASIWTLSFISYDRYNVIVKGVSGTPLTSGRATAFVLFAWIYAIAWSLPPFFGWGKYIPEGILDSCSFDYLTRDDNLRSYGISIFVFDFCVPLFTIVFSYISIVKAIFAHEAAMREQAKKMNVSNLRSNQEAQAQSAEVRIAKVACTNVALWVVCWTPYAAIVVQGLFFNQGPITPLVTMLPALLAKSSACYNPMVYAINHPKFRLALQKQMPWFCIHENTETASSKSAETKSVESKEEKEEAA</sequence>
<dbReference type="InterPro" id="IPR017452">
    <property type="entry name" value="GPCR_Rhodpsn_7TM"/>
</dbReference>
<dbReference type="Gene3D" id="1.20.1070.10">
    <property type="entry name" value="Rhodopsin 7-helix transmembrane proteins"/>
    <property type="match status" value="1"/>
</dbReference>
<evidence type="ECO:0000259" key="17">
    <source>
        <dbReference type="PROSITE" id="PS50262"/>
    </source>
</evidence>
<feature type="domain" description="G-protein coupled receptors family 1 profile" evidence="17">
    <location>
        <begin position="136"/>
        <end position="401"/>
    </location>
</feature>
<evidence type="ECO:0000256" key="16">
    <source>
        <dbReference type="SAM" id="MobiDB-lite"/>
    </source>
</evidence>
<dbReference type="PRINTS" id="PR00238">
    <property type="entry name" value="OPSIN"/>
</dbReference>